<dbReference type="EMBL" id="BAAANY010000023">
    <property type="protein sequence ID" value="GAA1701513.1"/>
    <property type="molecule type" value="Genomic_DNA"/>
</dbReference>
<sequence>MTERIRVNRRIDLTPEETPKLLQAAAARDDKAVSELVSALEPIAWQRAYLSARKLPELLDDFYACGLLAVWEAIADETTLELGRLIGGFNIHYRRLAAYLIANHRTKGAGDSNVFRTDRQSERTRVAADLATRQAGSDHTEIGRPVFGSADSDNARMEEALQQALSAGVLASDEFRAVRIWSGMETGRKTSEKLGGPRMGISEWEFRRLKDSALESLREWSLYFYAESLDNELIDR</sequence>
<organism evidence="1 2">
    <name type="scientific">Fodinicola feengrottensis</name>
    <dbReference type="NCBI Taxonomy" id="435914"/>
    <lineage>
        <taxon>Bacteria</taxon>
        <taxon>Bacillati</taxon>
        <taxon>Actinomycetota</taxon>
        <taxon>Actinomycetes</taxon>
        <taxon>Mycobacteriales</taxon>
        <taxon>Fodinicola</taxon>
    </lineage>
</organism>
<accession>A0ABP4UB51</accession>
<reference evidence="2" key="1">
    <citation type="journal article" date="2019" name="Int. J. Syst. Evol. Microbiol.">
        <title>The Global Catalogue of Microorganisms (GCM) 10K type strain sequencing project: providing services to taxonomists for standard genome sequencing and annotation.</title>
        <authorList>
            <consortium name="The Broad Institute Genomics Platform"/>
            <consortium name="The Broad Institute Genome Sequencing Center for Infectious Disease"/>
            <person name="Wu L."/>
            <person name="Ma J."/>
        </authorList>
    </citation>
    <scope>NUCLEOTIDE SEQUENCE [LARGE SCALE GENOMIC DNA]</scope>
    <source>
        <strain evidence="2">JCM 14718</strain>
    </source>
</reference>
<name>A0ABP4UB51_9ACTN</name>
<evidence type="ECO:0000313" key="1">
    <source>
        <dbReference type="EMBL" id="GAA1701513.1"/>
    </source>
</evidence>
<dbReference type="RefSeq" id="WP_163571057.1">
    <property type="nucleotide sequence ID" value="NZ_BAAANY010000023.1"/>
</dbReference>
<protein>
    <recommendedName>
        <fullName evidence="3">Sigma-70 family RNA polymerase sigma factor</fullName>
    </recommendedName>
</protein>
<comment type="caution">
    <text evidence="1">The sequence shown here is derived from an EMBL/GenBank/DDBJ whole genome shotgun (WGS) entry which is preliminary data.</text>
</comment>
<gene>
    <name evidence="1" type="ORF">GCM10009765_58850</name>
</gene>
<dbReference type="Proteomes" id="UP001500618">
    <property type="component" value="Unassembled WGS sequence"/>
</dbReference>
<keyword evidence="2" id="KW-1185">Reference proteome</keyword>
<proteinExistence type="predicted"/>
<evidence type="ECO:0000313" key="2">
    <source>
        <dbReference type="Proteomes" id="UP001500618"/>
    </source>
</evidence>
<evidence type="ECO:0008006" key="3">
    <source>
        <dbReference type="Google" id="ProtNLM"/>
    </source>
</evidence>